<keyword evidence="2" id="KW-1185">Reference proteome</keyword>
<dbReference type="EMBL" id="JAEAGR010000017">
    <property type="protein sequence ID" value="MBH1942138.1"/>
    <property type="molecule type" value="Genomic_DNA"/>
</dbReference>
<dbReference type="RefSeq" id="WP_197662384.1">
    <property type="nucleotide sequence ID" value="NZ_JAEAGR010000017.1"/>
</dbReference>
<protein>
    <submittedName>
        <fullName evidence="1">Uncharacterized protein</fullName>
    </submittedName>
</protein>
<dbReference type="Proteomes" id="UP000623269">
    <property type="component" value="Unassembled WGS sequence"/>
</dbReference>
<reference evidence="1" key="1">
    <citation type="submission" date="2020-12" db="EMBL/GenBank/DDBJ databases">
        <title>M. sibirica DSM 26468T genome.</title>
        <authorList>
            <person name="Thieme N."/>
            <person name="Rettenmaier R."/>
            <person name="Zverlov V."/>
            <person name="Liebl W."/>
        </authorList>
    </citation>
    <scope>NUCLEOTIDE SEQUENCE</scope>
    <source>
        <strain evidence="1">DSM 26468</strain>
    </source>
</reference>
<comment type="caution">
    <text evidence="1">The sequence shown here is derived from an EMBL/GenBank/DDBJ whole genome shotgun (WGS) entry which is preliminary data.</text>
</comment>
<organism evidence="1 2">
    <name type="scientific">Mobilitalea sibirica</name>
    <dbReference type="NCBI Taxonomy" id="1462919"/>
    <lineage>
        <taxon>Bacteria</taxon>
        <taxon>Bacillati</taxon>
        <taxon>Bacillota</taxon>
        <taxon>Clostridia</taxon>
        <taxon>Lachnospirales</taxon>
        <taxon>Lachnospiraceae</taxon>
        <taxon>Mobilitalea</taxon>
    </lineage>
</organism>
<dbReference type="AlphaFoldDB" id="A0A8J7L0E0"/>
<accession>A0A8J7L0E0</accession>
<sequence length="69" mass="8121">MKYELTNEAIIIYCDVYSSLCIGWKYLCNACKKAEELHGKERVIMFGYRLVERYKFAETSEERALLISS</sequence>
<name>A0A8J7L0E0_9FIRM</name>
<evidence type="ECO:0000313" key="2">
    <source>
        <dbReference type="Proteomes" id="UP000623269"/>
    </source>
</evidence>
<gene>
    <name evidence="1" type="ORF">I5677_14645</name>
</gene>
<proteinExistence type="predicted"/>
<evidence type="ECO:0000313" key="1">
    <source>
        <dbReference type="EMBL" id="MBH1942138.1"/>
    </source>
</evidence>